<proteinExistence type="predicted"/>
<dbReference type="Proteomes" id="UP001431449">
    <property type="component" value="Unassembled WGS sequence"/>
</dbReference>
<keyword evidence="4" id="KW-1185">Reference proteome</keyword>
<sequence>MRAPDDPHLRRDIAHSLGIASLACLATCGLLYLAYLGHVLRVAVGSRQRIEGGDWVLVFGKRLQQGRPDADFEARLRHAHRLAHAAPGRPLMLLGGGAAHEPSEAATGLARLRELGLPEALSVRLEDQSQDTLQNLRHARRLLGEAPARVVLLSSRYHLARCARLAGQLGFDFELCAAESRFEPSPRMLGRLAGEAAYLCWLDIGTRWARLIRHRRMLARVT</sequence>
<name>A0ABT0GCV9_9GAMM</name>
<dbReference type="Pfam" id="PF02698">
    <property type="entry name" value="DUF218"/>
    <property type="match status" value="1"/>
</dbReference>
<dbReference type="PANTHER" id="PTHR30336:SF20">
    <property type="entry name" value="DUF218 DOMAIN-CONTAINING PROTEIN"/>
    <property type="match status" value="1"/>
</dbReference>
<organism evidence="3 4">
    <name type="scientific">Pseudomarimonas salicorniae</name>
    <dbReference type="NCBI Taxonomy" id="2933270"/>
    <lineage>
        <taxon>Bacteria</taxon>
        <taxon>Pseudomonadati</taxon>
        <taxon>Pseudomonadota</taxon>
        <taxon>Gammaproteobacteria</taxon>
        <taxon>Lysobacterales</taxon>
        <taxon>Lysobacteraceae</taxon>
        <taxon>Pseudomarimonas</taxon>
    </lineage>
</organism>
<feature type="transmembrane region" description="Helical" evidence="1">
    <location>
        <begin position="20"/>
        <end position="40"/>
    </location>
</feature>
<dbReference type="InterPro" id="IPR014729">
    <property type="entry name" value="Rossmann-like_a/b/a_fold"/>
</dbReference>
<dbReference type="RefSeq" id="WP_248204494.1">
    <property type="nucleotide sequence ID" value="NZ_JALNMH010000001.1"/>
</dbReference>
<gene>
    <name evidence="3" type="ORF">M0G41_01675</name>
</gene>
<keyword evidence="1" id="KW-0812">Transmembrane</keyword>
<dbReference type="PANTHER" id="PTHR30336">
    <property type="entry name" value="INNER MEMBRANE PROTEIN, PROBABLE PERMEASE"/>
    <property type="match status" value="1"/>
</dbReference>
<protein>
    <submittedName>
        <fullName evidence="3">YdcF family protein</fullName>
    </submittedName>
</protein>
<keyword evidence="1" id="KW-0472">Membrane</keyword>
<dbReference type="Gene3D" id="3.40.50.620">
    <property type="entry name" value="HUPs"/>
    <property type="match status" value="1"/>
</dbReference>
<dbReference type="InterPro" id="IPR051599">
    <property type="entry name" value="Cell_Envelope_Assoc"/>
</dbReference>
<dbReference type="EMBL" id="JALNMH010000001">
    <property type="protein sequence ID" value="MCK7592374.1"/>
    <property type="molecule type" value="Genomic_DNA"/>
</dbReference>
<comment type="caution">
    <text evidence="3">The sequence shown here is derived from an EMBL/GenBank/DDBJ whole genome shotgun (WGS) entry which is preliminary data.</text>
</comment>
<evidence type="ECO:0000259" key="2">
    <source>
        <dbReference type="Pfam" id="PF02698"/>
    </source>
</evidence>
<evidence type="ECO:0000313" key="4">
    <source>
        <dbReference type="Proteomes" id="UP001431449"/>
    </source>
</evidence>
<keyword evidence="1" id="KW-1133">Transmembrane helix</keyword>
<evidence type="ECO:0000313" key="3">
    <source>
        <dbReference type="EMBL" id="MCK7592374.1"/>
    </source>
</evidence>
<reference evidence="3" key="1">
    <citation type="submission" date="2022-04" db="EMBL/GenBank/DDBJ databases">
        <title>Lysobacter sp. CAU 1642 isolated from sea sand.</title>
        <authorList>
            <person name="Kim W."/>
        </authorList>
    </citation>
    <scope>NUCLEOTIDE SEQUENCE</scope>
    <source>
        <strain evidence="3">CAU 1642</strain>
    </source>
</reference>
<dbReference type="InterPro" id="IPR003848">
    <property type="entry name" value="DUF218"/>
</dbReference>
<evidence type="ECO:0000256" key="1">
    <source>
        <dbReference type="SAM" id="Phobius"/>
    </source>
</evidence>
<dbReference type="PROSITE" id="PS51257">
    <property type="entry name" value="PROKAR_LIPOPROTEIN"/>
    <property type="match status" value="1"/>
</dbReference>
<accession>A0ABT0GCV9</accession>
<dbReference type="CDD" id="cd06259">
    <property type="entry name" value="YdcF-like"/>
    <property type="match status" value="1"/>
</dbReference>
<feature type="domain" description="DUF218" evidence="2">
    <location>
        <begin position="54"/>
        <end position="187"/>
    </location>
</feature>